<dbReference type="AlphaFoldDB" id="A0A7V8NLZ8"/>
<dbReference type="SUPFAM" id="SSF52091">
    <property type="entry name" value="SpoIIaa-like"/>
    <property type="match status" value="1"/>
</dbReference>
<evidence type="ECO:0000313" key="4">
    <source>
        <dbReference type="EMBL" id="MBA0083798.1"/>
    </source>
</evidence>
<dbReference type="CDD" id="cd07043">
    <property type="entry name" value="STAS_anti-anti-sigma_factors"/>
    <property type="match status" value="1"/>
</dbReference>
<evidence type="ECO:0000256" key="1">
    <source>
        <dbReference type="ARBA" id="ARBA00009013"/>
    </source>
</evidence>
<sequence length="120" mass="12529">MAFKATVRHTGDVAVVDLAGRLTLGEGCGTLRETVKDLLAKKEKKILLNLEGVTHIDSSGLGEMVGSSASVAGVGGQIKLLHAQSRVRDLLTVTKLYTVFESFTDETQAVASFTGAPAGV</sequence>
<protein>
    <recommendedName>
        <fullName evidence="2">Anti-sigma factor antagonist</fullName>
    </recommendedName>
</protein>
<organism evidence="4 5">
    <name type="scientific">Candidatus Acidiferrum panamense</name>
    <dbReference type="NCBI Taxonomy" id="2741543"/>
    <lineage>
        <taxon>Bacteria</taxon>
        <taxon>Pseudomonadati</taxon>
        <taxon>Acidobacteriota</taxon>
        <taxon>Terriglobia</taxon>
        <taxon>Candidatus Acidiferrales</taxon>
        <taxon>Candidatus Acidiferrum</taxon>
    </lineage>
</organism>
<dbReference type="Gene3D" id="3.30.750.24">
    <property type="entry name" value="STAS domain"/>
    <property type="match status" value="1"/>
</dbReference>
<comment type="caution">
    <text evidence="4">The sequence shown here is derived from an EMBL/GenBank/DDBJ whole genome shotgun (WGS) entry which is preliminary data.</text>
</comment>
<dbReference type="NCBIfam" id="TIGR00377">
    <property type="entry name" value="ant_ant_sig"/>
    <property type="match status" value="1"/>
</dbReference>
<dbReference type="InterPro" id="IPR003658">
    <property type="entry name" value="Anti-sigma_ant"/>
</dbReference>
<evidence type="ECO:0000313" key="5">
    <source>
        <dbReference type="Proteomes" id="UP000567293"/>
    </source>
</evidence>
<keyword evidence="5" id="KW-1185">Reference proteome</keyword>
<dbReference type="Pfam" id="PF01740">
    <property type="entry name" value="STAS"/>
    <property type="match status" value="1"/>
</dbReference>
<accession>A0A7V8NLZ8</accession>
<gene>
    <name evidence="4" type="ORF">HRJ53_02270</name>
</gene>
<dbReference type="InterPro" id="IPR036513">
    <property type="entry name" value="STAS_dom_sf"/>
</dbReference>
<name>A0A7V8NLZ8_9BACT</name>
<proteinExistence type="inferred from homology"/>
<reference evidence="4" key="1">
    <citation type="submission" date="2020-06" db="EMBL/GenBank/DDBJ databases">
        <title>Legume-microbial interactions unlock mineral nutrients during tropical forest succession.</title>
        <authorList>
            <person name="Epihov D.Z."/>
        </authorList>
    </citation>
    <scope>NUCLEOTIDE SEQUENCE [LARGE SCALE GENOMIC DNA]</scope>
    <source>
        <strain evidence="4">Pan2503</strain>
    </source>
</reference>
<evidence type="ECO:0000256" key="2">
    <source>
        <dbReference type="RuleBase" id="RU003749"/>
    </source>
</evidence>
<dbReference type="PROSITE" id="PS50801">
    <property type="entry name" value="STAS"/>
    <property type="match status" value="1"/>
</dbReference>
<dbReference type="InterPro" id="IPR002645">
    <property type="entry name" value="STAS_dom"/>
</dbReference>
<dbReference type="GO" id="GO:0043856">
    <property type="term" value="F:anti-sigma factor antagonist activity"/>
    <property type="evidence" value="ECO:0007669"/>
    <property type="project" value="InterPro"/>
</dbReference>
<dbReference type="EMBL" id="JACDQQ010000231">
    <property type="protein sequence ID" value="MBA0083798.1"/>
    <property type="molecule type" value="Genomic_DNA"/>
</dbReference>
<dbReference type="PANTHER" id="PTHR33495:SF2">
    <property type="entry name" value="ANTI-SIGMA FACTOR ANTAGONIST TM_1081-RELATED"/>
    <property type="match status" value="1"/>
</dbReference>
<dbReference type="Proteomes" id="UP000567293">
    <property type="component" value="Unassembled WGS sequence"/>
</dbReference>
<comment type="similarity">
    <text evidence="1 2">Belongs to the anti-sigma-factor antagonist family.</text>
</comment>
<evidence type="ECO:0000259" key="3">
    <source>
        <dbReference type="PROSITE" id="PS50801"/>
    </source>
</evidence>
<feature type="domain" description="STAS" evidence="3">
    <location>
        <begin position="31"/>
        <end position="113"/>
    </location>
</feature>
<dbReference type="PANTHER" id="PTHR33495">
    <property type="entry name" value="ANTI-SIGMA FACTOR ANTAGONIST TM_1081-RELATED-RELATED"/>
    <property type="match status" value="1"/>
</dbReference>